<protein>
    <recommendedName>
        <fullName evidence="4">Transferase</fullName>
    </recommendedName>
</protein>
<gene>
    <name evidence="2" type="ORF">ACEG43_08800</name>
</gene>
<keyword evidence="3" id="KW-1185">Reference proteome</keyword>
<proteinExistence type="predicted"/>
<evidence type="ECO:0000313" key="3">
    <source>
        <dbReference type="Proteomes" id="UP001571476"/>
    </source>
</evidence>
<evidence type="ECO:0000313" key="2">
    <source>
        <dbReference type="EMBL" id="MFA3836275.1"/>
    </source>
</evidence>
<organism evidence="2 3">
    <name type="scientific">Streptomyces aureus</name>
    <dbReference type="NCBI Taxonomy" id="193461"/>
    <lineage>
        <taxon>Bacteria</taxon>
        <taxon>Bacillati</taxon>
        <taxon>Actinomycetota</taxon>
        <taxon>Actinomycetes</taxon>
        <taxon>Kitasatosporales</taxon>
        <taxon>Streptomycetaceae</taxon>
        <taxon>Streptomyces</taxon>
    </lineage>
</organism>
<dbReference type="RefSeq" id="WP_372562115.1">
    <property type="nucleotide sequence ID" value="NZ_JBGOSP010000004.1"/>
</dbReference>
<dbReference type="Proteomes" id="UP001571476">
    <property type="component" value="Unassembled WGS sequence"/>
</dbReference>
<feature type="compositionally biased region" description="Polar residues" evidence="1">
    <location>
        <begin position="1"/>
        <end position="14"/>
    </location>
</feature>
<sequence length="282" mass="30256">MTPSTASADFSDSSEPPVEDGTTAPHADCIADSAGGLTFDVTDHGGPDPAHLVLTDRDSGEDVRLPLTPAGDGSLRAALPSSVRLPEGRWDVFAQVAGEEPRRLAPGLNDLRSLVDRVPSGSRGFVAVRIPYATKHGNLSVRSWLRAPHAEAGELLVTDGEMTVSGRIYGTAITPKAYAEIRSRTDGGPALRSELTPRGDEFTFRVAYEELEAGRWDLWVRPEGEDGLAVRVARLLDDVADKKPIFTYPTARLDTGHGRIAVEPYYTRDNDLAVLVTAAAAE</sequence>
<evidence type="ECO:0008006" key="4">
    <source>
        <dbReference type="Google" id="ProtNLM"/>
    </source>
</evidence>
<comment type="caution">
    <text evidence="2">The sequence shown here is derived from an EMBL/GenBank/DDBJ whole genome shotgun (WGS) entry which is preliminary data.</text>
</comment>
<reference evidence="2 3" key="1">
    <citation type="submission" date="2024-08" db="EMBL/GenBank/DDBJ databases">
        <title>Genome sequence of Streptomyces aureus CACIA-1.46HGO.</title>
        <authorList>
            <person name="Evangelista-Martinez Z."/>
        </authorList>
    </citation>
    <scope>NUCLEOTIDE SEQUENCE [LARGE SCALE GENOMIC DNA]</scope>
    <source>
        <strain evidence="2 3">CACIA-1.46HGO</strain>
    </source>
</reference>
<accession>A0ABV4SCW7</accession>
<evidence type="ECO:0000256" key="1">
    <source>
        <dbReference type="SAM" id="MobiDB-lite"/>
    </source>
</evidence>
<name>A0ABV4SCW7_9ACTN</name>
<dbReference type="EMBL" id="JBGOSP010000004">
    <property type="protein sequence ID" value="MFA3836275.1"/>
    <property type="molecule type" value="Genomic_DNA"/>
</dbReference>
<feature type="region of interest" description="Disordered" evidence="1">
    <location>
        <begin position="1"/>
        <end position="26"/>
    </location>
</feature>